<evidence type="ECO:0000313" key="2">
    <source>
        <dbReference type="Proteomes" id="UP000030686"/>
    </source>
</evidence>
<accession>W6QJ17</accession>
<dbReference type="AlphaFoldDB" id="W6QJ17"/>
<dbReference type="EMBL" id="HG792018">
    <property type="protein sequence ID" value="CDM36011.1"/>
    <property type="molecule type" value="Genomic_DNA"/>
</dbReference>
<name>W6QJ17_PENRF</name>
<gene>
    <name evidence="1" type="ORF">PROQFM164_S04g000892</name>
</gene>
<organism evidence="1 2">
    <name type="scientific">Penicillium roqueforti (strain FM164)</name>
    <dbReference type="NCBI Taxonomy" id="1365484"/>
    <lineage>
        <taxon>Eukaryota</taxon>
        <taxon>Fungi</taxon>
        <taxon>Dikarya</taxon>
        <taxon>Ascomycota</taxon>
        <taxon>Pezizomycotina</taxon>
        <taxon>Eurotiomycetes</taxon>
        <taxon>Eurotiomycetidae</taxon>
        <taxon>Eurotiales</taxon>
        <taxon>Aspergillaceae</taxon>
        <taxon>Penicillium</taxon>
    </lineage>
</organism>
<protein>
    <submittedName>
        <fullName evidence="1">Genomic scaffold, ProqFM164S04</fullName>
    </submittedName>
</protein>
<sequence length="49" mass="5906">MSRQIWPGEGKMEYLRRPITPWFVTFRKETSNFQVPAIICVKLEPLVRR</sequence>
<reference evidence="1" key="1">
    <citation type="journal article" date="2014" name="Nat. Commun.">
        <title>Multiple recent horizontal transfers of a large genomic region in cheese making fungi.</title>
        <authorList>
            <person name="Cheeseman K."/>
            <person name="Ropars J."/>
            <person name="Renault P."/>
            <person name="Dupont J."/>
            <person name="Gouzy J."/>
            <person name="Branca A."/>
            <person name="Abraham A.L."/>
            <person name="Ceppi M."/>
            <person name="Conseiller E."/>
            <person name="Debuchy R."/>
            <person name="Malagnac F."/>
            <person name="Goarin A."/>
            <person name="Silar P."/>
            <person name="Lacoste S."/>
            <person name="Sallet E."/>
            <person name="Bensimon A."/>
            <person name="Giraud T."/>
            <person name="Brygoo Y."/>
        </authorList>
    </citation>
    <scope>NUCLEOTIDE SEQUENCE [LARGE SCALE GENOMIC DNA]</scope>
    <source>
        <strain evidence="1">FM164</strain>
    </source>
</reference>
<proteinExistence type="predicted"/>
<dbReference type="Proteomes" id="UP000030686">
    <property type="component" value="Unassembled WGS sequence"/>
</dbReference>
<keyword evidence="2" id="KW-1185">Reference proteome</keyword>
<evidence type="ECO:0000313" key="1">
    <source>
        <dbReference type="EMBL" id="CDM36011.1"/>
    </source>
</evidence>